<name>B8BQ75_THAPS</name>
<dbReference type="GeneID" id="7445621"/>
<feature type="region of interest" description="Disordered" evidence="6">
    <location>
        <begin position="301"/>
        <end position="322"/>
    </location>
</feature>
<feature type="transmembrane region" description="Helical" evidence="7">
    <location>
        <begin position="257"/>
        <end position="277"/>
    </location>
</feature>
<feature type="domain" description="EamA" evidence="8">
    <location>
        <begin position="122"/>
        <end position="274"/>
    </location>
</feature>
<dbReference type="InterPro" id="IPR037185">
    <property type="entry name" value="EmrE-like"/>
</dbReference>
<evidence type="ECO:0000256" key="7">
    <source>
        <dbReference type="SAM" id="Phobius"/>
    </source>
</evidence>
<feature type="transmembrane region" description="Helical" evidence="7">
    <location>
        <begin position="119"/>
        <end position="139"/>
    </location>
</feature>
<proteinExistence type="predicted"/>
<sequence length="322" mass="34279">MYNQQPLKQSLNPEALQIISAGISGMLLLPVSYTTGLLLTSPTVASVWDGPMIPLGCFCAAVGLGVETRSKLWPMGQVGSLILTVGGSLVVLMVDFLGGNSHIKNDATGGGNGSDNTQFIQGNMVLMGVVAAYSATALLQKQLKHYPPMTLTGWMFSVGFIGCFCALLLDSVFEAVGISITGCTMTQAVHQIYRALSTSPTFRYGLLYACFFVGGMCFSIVSYASSHLESSVITLFAASQPPITAVLEYIWEGKGLGWMKLGGMACVGVGMYCFTYIKRVEKENHQHGHATKAFAAQFSSTNGSSKDLHGHTTNRSISHGDV</sequence>
<dbReference type="AlphaFoldDB" id="B8BQ75"/>
<evidence type="ECO:0000313" key="9">
    <source>
        <dbReference type="EMBL" id="EED96314.1"/>
    </source>
</evidence>
<dbReference type="Proteomes" id="UP000001449">
    <property type="component" value="Chromosome 1"/>
</dbReference>
<feature type="transmembrane region" description="Helical" evidence="7">
    <location>
        <begin position="205"/>
        <end position="225"/>
    </location>
</feature>
<accession>B8BQ75</accession>
<keyword evidence="4 7" id="KW-1133">Transmembrane helix</keyword>
<keyword evidence="5 7" id="KW-0472">Membrane</keyword>
<dbReference type="Pfam" id="PF00892">
    <property type="entry name" value="EamA"/>
    <property type="match status" value="1"/>
</dbReference>
<dbReference type="eggNOG" id="ENOG502T4X1">
    <property type="taxonomic scope" value="Eukaryota"/>
</dbReference>
<reference evidence="9 10" key="1">
    <citation type="journal article" date="2004" name="Science">
        <title>The genome of the diatom Thalassiosira pseudonana: ecology, evolution, and metabolism.</title>
        <authorList>
            <person name="Armbrust E.V."/>
            <person name="Berges J.A."/>
            <person name="Bowler C."/>
            <person name="Green B.R."/>
            <person name="Martinez D."/>
            <person name="Putnam N.H."/>
            <person name="Zhou S."/>
            <person name="Allen A.E."/>
            <person name="Apt K.E."/>
            <person name="Bechner M."/>
            <person name="Brzezinski M.A."/>
            <person name="Chaal B.K."/>
            <person name="Chiovitti A."/>
            <person name="Davis A.K."/>
            <person name="Demarest M.S."/>
            <person name="Detter J.C."/>
            <person name="Glavina T."/>
            <person name="Goodstein D."/>
            <person name="Hadi M.Z."/>
            <person name="Hellsten U."/>
            <person name="Hildebrand M."/>
            <person name="Jenkins B.D."/>
            <person name="Jurka J."/>
            <person name="Kapitonov V.V."/>
            <person name="Kroger N."/>
            <person name="Lau W.W."/>
            <person name="Lane T.W."/>
            <person name="Larimer F.W."/>
            <person name="Lippmeier J.C."/>
            <person name="Lucas S."/>
            <person name="Medina M."/>
            <person name="Montsant A."/>
            <person name="Obornik M."/>
            <person name="Parker M.S."/>
            <person name="Palenik B."/>
            <person name="Pazour G.J."/>
            <person name="Richardson P.M."/>
            <person name="Rynearson T.A."/>
            <person name="Saito M.A."/>
            <person name="Schwartz D.C."/>
            <person name="Thamatrakoln K."/>
            <person name="Valentin K."/>
            <person name="Vardi A."/>
            <person name="Wilkerson F.P."/>
            <person name="Rokhsar D.S."/>
        </authorList>
    </citation>
    <scope>NUCLEOTIDE SEQUENCE [LARGE SCALE GENOMIC DNA]</scope>
    <source>
        <strain evidence="9 10">CCMP1335</strain>
    </source>
</reference>
<keyword evidence="10" id="KW-1185">Reference proteome</keyword>
<dbReference type="SUPFAM" id="SSF103481">
    <property type="entry name" value="Multidrug resistance efflux transporter EmrE"/>
    <property type="match status" value="1"/>
</dbReference>
<evidence type="ECO:0000256" key="2">
    <source>
        <dbReference type="ARBA" id="ARBA00022475"/>
    </source>
</evidence>
<dbReference type="InParanoid" id="B8BQ75"/>
<feature type="transmembrane region" description="Helical" evidence="7">
    <location>
        <begin position="78"/>
        <end position="99"/>
    </location>
</feature>
<evidence type="ECO:0000313" key="10">
    <source>
        <dbReference type="Proteomes" id="UP000001449"/>
    </source>
</evidence>
<evidence type="ECO:0000256" key="6">
    <source>
        <dbReference type="SAM" id="MobiDB-lite"/>
    </source>
</evidence>
<dbReference type="PaxDb" id="35128-Thaps1186"/>
<comment type="subcellular location">
    <subcellularLocation>
        <location evidence="1">Cell membrane</location>
        <topology evidence="1">Multi-pass membrane protein</topology>
    </subcellularLocation>
</comment>
<dbReference type="PANTHER" id="PTHR42920">
    <property type="entry name" value="OS03G0707200 PROTEIN-RELATED"/>
    <property type="match status" value="1"/>
</dbReference>
<feature type="transmembrane region" description="Helical" evidence="7">
    <location>
        <begin position="15"/>
        <end position="33"/>
    </location>
</feature>
<dbReference type="GO" id="GO:0016020">
    <property type="term" value="C:membrane"/>
    <property type="evidence" value="ECO:0000318"/>
    <property type="project" value="GO_Central"/>
</dbReference>
<evidence type="ECO:0000256" key="1">
    <source>
        <dbReference type="ARBA" id="ARBA00004651"/>
    </source>
</evidence>
<keyword evidence="3 7" id="KW-0812">Transmembrane</keyword>
<protein>
    <recommendedName>
        <fullName evidence="8">EamA domain-containing protein</fullName>
    </recommendedName>
</protein>
<feature type="transmembrane region" description="Helical" evidence="7">
    <location>
        <begin position="151"/>
        <end position="169"/>
    </location>
</feature>
<dbReference type="KEGG" id="tps:THAPSDRAFT_1186"/>
<dbReference type="HOGENOM" id="CLU_864624_0_0_1"/>
<evidence type="ECO:0000256" key="3">
    <source>
        <dbReference type="ARBA" id="ARBA00022692"/>
    </source>
</evidence>
<feature type="transmembrane region" description="Helical" evidence="7">
    <location>
        <begin position="45"/>
        <end position="66"/>
    </location>
</feature>
<dbReference type="GO" id="GO:0005886">
    <property type="term" value="C:plasma membrane"/>
    <property type="evidence" value="ECO:0007669"/>
    <property type="project" value="UniProtKB-SubCell"/>
</dbReference>
<dbReference type="EMBL" id="CM000638">
    <property type="protein sequence ID" value="EED96314.1"/>
    <property type="molecule type" value="Genomic_DNA"/>
</dbReference>
<evidence type="ECO:0000256" key="4">
    <source>
        <dbReference type="ARBA" id="ARBA00022989"/>
    </source>
</evidence>
<keyword evidence="2" id="KW-1003">Cell membrane</keyword>
<dbReference type="InterPro" id="IPR000620">
    <property type="entry name" value="EamA_dom"/>
</dbReference>
<dbReference type="PANTHER" id="PTHR42920:SF5">
    <property type="entry name" value="EAMA DOMAIN-CONTAINING PROTEIN"/>
    <property type="match status" value="1"/>
</dbReference>
<dbReference type="InterPro" id="IPR051258">
    <property type="entry name" value="Diverse_Substrate_Transporter"/>
</dbReference>
<evidence type="ECO:0000256" key="5">
    <source>
        <dbReference type="ARBA" id="ARBA00023136"/>
    </source>
</evidence>
<dbReference type="RefSeq" id="XP_002286673.1">
    <property type="nucleotide sequence ID" value="XM_002286637.1"/>
</dbReference>
<evidence type="ECO:0000259" key="8">
    <source>
        <dbReference type="Pfam" id="PF00892"/>
    </source>
</evidence>
<gene>
    <name evidence="9" type="ORF">THAPSDRAFT_1186</name>
</gene>
<organism evidence="9 10">
    <name type="scientific">Thalassiosira pseudonana</name>
    <name type="common">Marine diatom</name>
    <name type="synonym">Cyclotella nana</name>
    <dbReference type="NCBI Taxonomy" id="35128"/>
    <lineage>
        <taxon>Eukaryota</taxon>
        <taxon>Sar</taxon>
        <taxon>Stramenopiles</taxon>
        <taxon>Ochrophyta</taxon>
        <taxon>Bacillariophyta</taxon>
        <taxon>Coscinodiscophyceae</taxon>
        <taxon>Thalassiosirophycidae</taxon>
        <taxon>Thalassiosirales</taxon>
        <taxon>Thalassiosiraceae</taxon>
        <taxon>Thalassiosira</taxon>
    </lineage>
</organism>
<reference evidence="9 10" key="2">
    <citation type="journal article" date="2008" name="Nature">
        <title>The Phaeodactylum genome reveals the evolutionary history of diatom genomes.</title>
        <authorList>
            <person name="Bowler C."/>
            <person name="Allen A.E."/>
            <person name="Badger J.H."/>
            <person name="Grimwood J."/>
            <person name="Jabbari K."/>
            <person name="Kuo A."/>
            <person name="Maheswari U."/>
            <person name="Martens C."/>
            <person name="Maumus F."/>
            <person name="Otillar R.P."/>
            <person name="Rayko E."/>
            <person name="Salamov A."/>
            <person name="Vandepoele K."/>
            <person name="Beszteri B."/>
            <person name="Gruber A."/>
            <person name="Heijde M."/>
            <person name="Katinka M."/>
            <person name="Mock T."/>
            <person name="Valentin K."/>
            <person name="Verret F."/>
            <person name="Berges J.A."/>
            <person name="Brownlee C."/>
            <person name="Cadoret J.P."/>
            <person name="Chiovitti A."/>
            <person name="Choi C.J."/>
            <person name="Coesel S."/>
            <person name="De Martino A."/>
            <person name="Detter J.C."/>
            <person name="Durkin C."/>
            <person name="Falciatore A."/>
            <person name="Fournet J."/>
            <person name="Haruta M."/>
            <person name="Huysman M.J."/>
            <person name="Jenkins B.D."/>
            <person name="Jiroutova K."/>
            <person name="Jorgensen R.E."/>
            <person name="Joubert Y."/>
            <person name="Kaplan A."/>
            <person name="Kroger N."/>
            <person name="Kroth P.G."/>
            <person name="La Roche J."/>
            <person name="Lindquist E."/>
            <person name="Lommer M."/>
            <person name="Martin-Jezequel V."/>
            <person name="Lopez P.J."/>
            <person name="Lucas S."/>
            <person name="Mangogna M."/>
            <person name="McGinnis K."/>
            <person name="Medlin L.K."/>
            <person name="Montsant A."/>
            <person name="Oudot-Le Secq M.P."/>
            <person name="Napoli C."/>
            <person name="Obornik M."/>
            <person name="Parker M.S."/>
            <person name="Petit J.L."/>
            <person name="Porcel B.M."/>
            <person name="Poulsen N."/>
            <person name="Robison M."/>
            <person name="Rychlewski L."/>
            <person name="Rynearson T.A."/>
            <person name="Schmutz J."/>
            <person name="Shapiro H."/>
            <person name="Siaut M."/>
            <person name="Stanley M."/>
            <person name="Sussman M.R."/>
            <person name="Taylor A.R."/>
            <person name="Vardi A."/>
            <person name="von Dassow P."/>
            <person name="Vyverman W."/>
            <person name="Willis A."/>
            <person name="Wyrwicz L.S."/>
            <person name="Rokhsar D.S."/>
            <person name="Weissenbach J."/>
            <person name="Armbrust E.V."/>
            <person name="Green B.R."/>
            <person name="Van de Peer Y."/>
            <person name="Grigoriev I.V."/>
        </authorList>
    </citation>
    <scope>NUCLEOTIDE SEQUENCE [LARGE SCALE GENOMIC DNA]</scope>
    <source>
        <strain evidence="9 10">CCMP1335</strain>
    </source>
</reference>